<evidence type="ECO:0000313" key="3">
    <source>
        <dbReference type="Proteomes" id="UP001161406"/>
    </source>
</evidence>
<evidence type="ECO:0000256" key="1">
    <source>
        <dbReference type="SAM" id="Phobius"/>
    </source>
</evidence>
<keyword evidence="3" id="KW-1185">Reference proteome</keyword>
<comment type="caution">
    <text evidence="2">The sequence shown here is derived from an EMBL/GenBank/DDBJ whole genome shotgun (WGS) entry which is preliminary data.</text>
</comment>
<name>A0ABQ5UBK2_9HYPH</name>
<dbReference type="Proteomes" id="UP001161406">
    <property type="component" value="Unassembled WGS sequence"/>
</dbReference>
<reference evidence="2" key="2">
    <citation type="submission" date="2023-01" db="EMBL/GenBank/DDBJ databases">
        <title>Draft genome sequence of Devosia yakushimensis strain NBRC 103855.</title>
        <authorList>
            <person name="Sun Q."/>
            <person name="Mori K."/>
        </authorList>
    </citation>
    <scope>NUCLEOTIDE SEQUENCE</scope>
    <source>
        <strain evidence="2">NBRC 103855</strain>
    </source>
</reference>
<dbReference type="EMBL" id="BSNG01000001">
    <property type="protein sequence ID" value="GLQ08811.1"/>
    <property type="molecule type" value="Genomic_DNA"/>
</dbReference>
<dbReference type="InterPro" id="IPR025058">
    <property type="entry name" value="DUF3995"/>
</dbReference>
<protein>
    <recommendedName>
        <fullName evidence="4">DUF3995 domain-containing protein</fullName>
    </recommendedName>
</protein>
<feature type="transmembrane region" description="Helical" evidence="1">
    <location>
        <begin position="54"/>
        <end position="74"/>
    </location>
</feature>
<keyword evidence="1" id="KW-1133">Transmembrane helix</keyword>
<evidence type="ECO:0008006" key="4">
    <source>
        <dbReference type="Google" id="ProtNLM"/>
    </source>
</evidence>
<feature type="transmembrane region" description="Helical" evidence="1">
    <location>
        <begin position="122"/>
        <end position="142"/>
    </location>
</feature>
<dbReference type="Pfam" id="PF13160">
    <property type="entry name" value="DUF3995"/>
    <property type="match status" value="1"/>
</dbReference>
<proteinExistence type="predicted"/>
<sequence length="143" mass="15602">MSMLISAFMFIALLAVSFAHLLWSFGRTWPIRDEKLLAQTVVGFRDVQRMPPRLASFAVAVATLAAGIIALALADHDSGGTALTLLGIPLAAVFLARGIIGYTPWWANQTPEPNFRLNDSRVYSPLCLFLGIGFIALVIMRLL</sequence>
<keyword evidence="1" id="KW-0472">Membrane</keyword>
<dbReference type="RefSeq" id="WP_284388032.1">
    <property type="nucleotide sequence ID" value="NZ_BSNG01000001.1"/>
</dbReference>
<keyword evidence="1" id="KW-0812">Transmembrane</keyword>
<reference evidence="2" key="1">
    <citation type="journal article" date="2014" name="Int. J. Syst. Evol. Microbiol.">
        <title>Complete genome of a new Firmicutes species belonging to the dominant human colonic microbiota ('Ruminococcus bicirculans') reveals two chromosomes and a selective capacity to utilize plant glucans.</title>
        <authorList>
            <consortium name="NISC Comparative Sequencing Program"/>
            <person name="Wegmann U."/>
            <person name="Louis P."/>
            <person name="Goesmann A."/>
            <person name="Henrissat B."/>
            <person name="Duncan S.H."/>
            <person name="Flint H.J."/>
        </authorList>
    </citation>
    <scope>NUCLEOTIDE SEQUENCE</scope>
    <source>
        <strain evidence="2">NBRC 103855</strain>
    </source>
</reference>
<organism evidence="2 3">
    <name type="scientific">Devosia yakushimensis</name>
    <dbReference type="NCBI Taxonomy" id="470028"/>
    <lineage>
        <taxon>Bacteria</taxon>
        <taxon>Pseudomonadati</taxon>
        <taxon>Pseudomonadota</taxon>
        <taxon>Alphaproteobacteria</taxon>
        <taxon>Hyphomicrobiales</taxon>
        <taxon>Devosiaceae</taxon>
        <taxon>Devosia</taxon>
    </lineage>
</organism>
<evidence type="ECO:0000313" key="2">
    <source>
        <dbReference type="EMBL" id="GLQ08811.1"/>
    </source>
</evidence>
<accession>A0ABQ5UBK2</accession>
<feature type="transmembrane region" description="Helical" evidence="1">
    <location>
        <begin position="81"/>
        <end position="102"/>
    </location>
</feature>
<gene>
    <name evidence="2" type="ORF">GCM10007913_07430</name>
</gene>